<comment type="function">
    <text evidence="5">Catalyzes the S-adenosyl-L-methionine-dependent formation of N(1)-methyladenine at position 58 (m1A58) in tRNA.</text>
</comment>
<dbReference type="PROSITE" id="PS51620">
    <property type="entry name" value="SAM_TRM61"/>
    <property type="match status" value="1"/>
</dbReference>
<dbReference type="PANTHER" id="PTHR12133:SF1">
    <property type="entry name" value="TRNA (ADENINE(58)-N(1))-METHYLTRANSFERASE, MITOCHONDRIAL"/>
    <property type="match status" value="1"/>
</dbReference>
<name>A0A6V8P9B1_9ACTN</name>
<comment type="caution">
    <text evidence="8">The sequence shown here is derived from an EMBL/GenBank/DDBJ whole genome shotgun (WGS) entry which is preliminary data.</text>
</comment>
<evidence type="ECO:0000256" key="5">
    <source>
        <dbReference type="PIRNR" id="PIRNR017269"/>
    </source>
</evidence>
<keyword evidence="9" id="KW-1185">Reference proteome</keyword>
<dbReference type="FunFam" id="3.10.330.20:FF:000003">
    <property type="entry name" value="tRNA (Adenine(58)-N(1))-methyltransferase, mitochondrial isoform X1"/>
    <property type="match status" value="1"/>
</dbReference>
<dbReference type="GO" id="GO:0030488">
    <property type="term" value="P:tRNA methylation"/>
    <property type="evidence" value="ECO:0007669"/>
    <property type="project" value="InterPro"/>
</dbReference>
<keyword evidence="4 5" id="KW-0819">tRNA processing</keyword>
<feature type="binding site" evidence="6">
    <location>
        <position position="137"/>
    </location>
    <ligand>
        <name>S-adenosyl-L-methionine</name>
        <dbReference type="ChEBI" id="CHEBI:59789"/>
    </ligand>
</feature>
<dbReference type="InterPro" id="IPR029063">
    <property type="entry name" value="SAM-dependent_MTases_sf"/>
</dbReference>
<keyword evidence="3 5" id="KW-0949">S-adenosyl-L-methionine</keyword>
<keyword evidence="1 5" id="KW-0489">Methyltransferase</keyword>
<feature type="binding site" evidence="6">
    <location>
        <begin position="116"/>
        <end position="119"/>
    </location>
    <ligand>
        <name>S-adenosyl-L-methionine</name>
        <dbReference type="ChEBI" id="CHEBI:59789"/>
    </ligand>
</feature>
<dbReference type="Gene3D" id="3.40.50.150">
    <property type="entry name" value="Vaccinia Virus protein VP39"/>
    <property type="match status" value="1"/>
</dbReference>
<feature type="domain" description="tRNA (adenine(58)-N(1))-methyltransferase catalytic subunit TRM61 C-terminal" evidence="7">
    <location>
        <begin position="73"/>
        <end position="242"/>
    </location>
</feature>
<sequence>MPCQLVCYMRKVLEEKEKVLLVDPRNRCYLVTLKKDGRFHSTSGFISHNQIISQEEGIILKSSLGIPFLAVRPTLADYILKMPRGAQVVYPKDIGIILLWADIYPGATVLEAGMGSGALTMALLRAVGDKGKVISYELRPDFAQRALTNIRDYVGAIDNLIVRSKDVYEGIDEEPLDRMILDLPEPWQVVESAAQTLRPGGIFVAYTPTIIQSQRVVEALRAQGSFVLIEVLETLLRPWNIEGPSVRPAHRMVAHTAFISLARKKVIPS</sequence>
<dbReference type="AlphaFoldDB" id="A0A6V8P9B1"/>
<reference evidence="8 9" key="1">
    <citation type="journal article" date="2020" name="Front. Microbiol.">
        <title>Single-cell genomics of novel Actinobacteria with the Wood-Ljungdahl pathway discovered in a serpentinizing system.</title>
        <authorList>
            <person name="Merino N."/>
            <person name="Kawai M."/>
            <person name="Boyd E.S."/>
            <person name="Colman D.R."/>
            <person name="McGlynn S.E."/>
            <person name="Nealson K.H."/>
            <person name="Kurokawa K."/>
            <person name="Hongoh Y."/>
        </authorList>
    </citation>
    <scope>NUCLEOTIDE SEQUENCE [LARGE SCALE GENOMIC DNA]</scope>
    <source>
        <strain evidence="8 9">S34</strain>
    </source>
</reference>
<comment type="similarity">
    <text evidence="5">Belongs to the class I-like SAM-binding methyltransferase superfamily. TRM61 family.</text>
</comment>
<dbReference type="PIRSF" id="PIRSF017269">
    <property type="entry name" value="GCD14"/>
    <property type="match status" value="1"/>
</dbReference>
<dbReference type="GO" id="GO:0160107">
    <property type="term" value="F:tRNA (adenine(58)-N1)-methyltransferase activity"/>
    <property type="evidence" value="ECO:0007669"/>
    <property type="project" value="UniProtKB-EC"/>
</dbReference>
<dbReference type="GO" id="GO:0031515">
    <property type="term" value="C:tRNA (m1A) methyltransferase complex"/>
    <property type="evidence" value="ECO:0007669"/>
    <property type="project" value="UniProtKB-UniRule"/>
</dbReference>
<protein>
    <recommendedName>
        <fullName evidence="5">tRNA (adenine(58)-N(1))-methyltransferase TrmI</fullName>
        <ecNumber evidence="5">2.1.1.220</ecNumber>
    </recommendedName>
</protein>
<feature type="binding site" evidence="6">
    <location>
        <position position="182"/>
    </location>
    <ligand>
        <name>S-adenosyl-L-methionine</name>
        <dbReference type="ChEBI" id="CHEBI:59789"/>
    </ligand>
</feature>
<dbReference type="Gene3D" id="3.10.330.20">
    <property type="match status" value="1"/>
</dbReference>
<dbReference type="PANTHER" id="PTHR12133">
    <property type="entry name" value="TRNA (ADENINE(58)-N(1))-METHYLTRANSFERASE"/>
    <property type="match status" value="1"/>
</dbReference>
<dbReference type="Proteomes" id="UP000588083">
    <property type="component" value="Unassembled WGS sequence"/>
</dbReference>
<dbReference type="InterPro" id="IPR049470">
    <property type="entry name" value="TRM61_C"/>
</dbReference>
<dbReference type="SUPFAM" id="SSF53335">
    <property type="entry name" value="S-adenosyl-L-methionine-dependent methyltransferases"/>
    <property type="match status" value="1"/>
</dbReference>
<comment type="catalytic activity">
    <reaction evidence="5">
        <text>adenosine(58) in tRNA + S-adenosyl-L-methionine = N(1)-methyladenosine(58) in tRNA + S-adenosyl-L-homocysteine + H(+)</text>
        <dbReference type="Rhea" id="RHEA:43152"/>
        <dbReference type="Rhea" id="RHEA-COMP:10365"/>
        <dbReference type="Rhea" id="RHEA-COMP:10366"/>
        <dbReference type="ChEBI" id="CHEBI:15378"/>
        <dbReference type="ChEBI" id="CHEBI:57856"/>
        <dbReference type="ChEBI" id="CHEBI:59789"/>
        <dbReference type="ChEBI" id="CHEBI:74411"/>
        <dbReference type="ChEBI" id="CHEBI:74491"/>
        <dbReference type="EC" id="2.1.1.220"/>
    </reaction>
</comment>
<dbReference type="CDD" id="cd02440">
    <property type="entry name" value="AdoMet_MTases"/>
    <property type="match status" value="1"/>
</dbReference>
<accession>A0A6V8P9B1</accession>
<evidence type="ECO:0000256" key="6">
    <source>
        <dbReference type="PIRSR" id="PIRSR017269-1"/>
    </source>
</evidence>
<evidence type="ECO:0000256" key="2">
    <source>
        <dbReference type="ARBA" id="ARBA00022679"/>
    </source>
</evidence>
<dbReference type="Pfam" id="PF08704">
    <property type="entry name" value="GCD14"/>
    <property type="match status" value="1"/>
</dbReference>
<evidence type="ECO:0000259" key="7">
    <source>
        <dbReference type="Pfam" id="PF08704"/>
    </source>
</evidence>
<proteinExistence type="inferred from homology"/>
<evidence type="ECO:0000256" key="1">
    <source>
        <dbReference type="ARBA" id="ARBA00022603"/>
    </source>
</evidence>
<feature type="binding site" evidence="6">
    <location>
        <position position="166"/>
    </location>
    <ligand>
        <name>S-adenosyl-L-methionine</name>
        <dbReference type="ChEBI" id="CHEBI:59789"/>
    </ligand>
</feature>
<comment type="subunit">
    <text evidence="5">Homotetramer composed of a dimer of dimers.</text>
</comment>
<dbReference type="InterPro" id="IPR014816">
    <property type="entry name" value="tRNA_MeTrfase_Gcd14"/>
</dbReference>
<evidence type="ECO:0000313" key="8">
    <source>
        <dbReference type="EMBL" id="GFP29252.1"/>
    </source>
</evidence>
<dbReference type="Pfam" id="PF14801">
    <property type="entry name" value="TrmI-like_N"/>
    <property type="match status" value="1"/>
</dbReference>
<keyword evidence="2 5" id="KW-0808">Transferase</keyword>
<evidence type="ECO:0000256" key="4">
    <source>
        <dbReference type="ARBA" id="ARBA00022694"/>
    </source>
</evidence>
<organism evidence="8 9">
    <name type="scientific">Candidatus Hakubella thermalkaliphila</name>
    <dbReference type="NCBI Taxonomy" id="2754717"/>
    <lineage>
        <taxon>Bacteria</taxon>
        <taxon>Bacillati</taxon>
        <taxon>Actinomycetota</taxon>
        <taxon>Actinomycetota incertae sedis</taxon>
        <taxon>Candidatus Hakubellales</taxon>
        <taxon>Candidatus Hakubellaceae</taxon>
        <taxon>Candidatus Hakubella</taxon>
    </lineage>
</organism>
<gene>
    <name evidence="8" type="ORF">HKBW3S34_00171</name>
</gene>
<evidence type="ECO:0000313" key="9">
    <source>
        <dbReference type="Proteomes" id="UP000588083"/>
    </source>
</evidence>
<dbReference type="EMBL" id="BLRZ01000004">
    <property type="protein sequence ID" value="GFP29252.1"/>
    <property type="molecule type" value="Genomic_DNA"/>
</dbReference>
<dbReference type="EC" id="2.1.1.220" evidence="5"/>
<evidence type="ECO:0000256" key="3">
    <source>
        <dbReference type="ARBA" id="ARBA00022691"/>
    </source>
</evidence>